<evidence type="ECO:0008006" key="3">
    <source>
        <dbReference type="Google" id="ProtNLM"/>
    </source>
</evidence>
<proteinExistence type="predicted"/>
<accession>A0A8J2U197</accession>
<reference evidence="1" key="2">
    <citation type="submission" date="2020-09" db="EMBL/GenBank/DDBJ databases">
        <authorList>
            <person name="Sun Q."/>
            <person name="Zhou Y."/>
        </authorList>
    </citation>
    <scope>NUCLEOTIDE SEQUENCE</scope>
    <source>
        <strain evidence="1">CGMCC 1.12785</strain>
    </source>
</reference>
<reference evidence="1" key="1">
    <citation type="journal article" date="2014" name="Int. J. Syst. Evol. Microbiol.">
        <title>Complete genome sequence of Corynebacterium casei LMG S-19264T (=DSM 44701T), isolated from a smear-ripened cheese.</title>
        <authorList>
            <consortium name="US DOE Joint Genome Institute (JGI-PGF)"/>
            <person name="Walter F."/>
            <person name="Albersmeier A."/>
            <person name="Kalinowski J."/>
            <person name="Ruckert C."/>
        </authorList>
    </citation>
    <scope>NUCLEOTIDE SEQUENCE</scope>
    <source>
        <strain evidence="1">CGMCC 1.12785</strain>
    </source>
</reference>
<protein>
    <recommendedName>
        <fullName evidence="3">SRPBCC domain-containing protein</fullName>
    </recommendedName>
</protein>
<dbReference type="EMBL" id="BMFY01000022">
    <property type="protein sequence ID" value="GGA28061.1"/>
    <property type="molecule type" value="Genomic_DNA"/>
</dbReference>
<evidence type="ECO:0000313" key="1">
    <source>
        <dbReference type="EMBL" id="GGA28061.1"/>
    </source>
</evidence>
<sequence>MLDPQEATGRSWEEWRAYLDSVGARDLDHAAIAKRIVQDHPEVSGWWAQGLTVSYERIIGRRLPGQRTDGTFTVSASRVVAGERPEVRDRAGRMLLSEGGIGGKVFAGGPRTTDTPVRSYWRHAFDDGSRVSVGVEDAGPGKVKVAVEHERLLTPEDRELLRGAWKDFLARL</sequence>
<organism evidence="1 2">
    <name type="scientific">Sediminivirga luteola</name>
    <dbReference type="NCBI Taxonomy" id="1774748"/>
    <lineage>
        <taxon>Bacteria</taxon>
        <taxon>Bacillati</taxon>
        <taxon>Actinomycetota</taxon>
        <taxon>Actinomycetes</taxon>
        <taxon>Micrococcales</taxon>
        <taxon>Brevibacteriaceae</taxon>
        <taxon>Sediminivirga</taxon>
    </lineage>
</organism>
<dbReference type="Proteomes" id="UP000616114">
    <property type="component" value="Unassembled WGS sequence"/>
</dbReference>
<name>A0A8J2U197_9MICO</name>
<keyword evidence="2" id="KW-1185">Reference proteome</keyword>
<comment type="caution">
    <text evidence="1">The sequence shown here is derived from an EMBL/GenBank/DDBJ whole genome shotgun (WGS) entry which is preliminary data.</text>
</comment>
<dbReference type="AlphaFoldDB" id="A0A8J2U197"/>
<gene>
    <name evidence="1" type="ORF">GCM10011333_33530</name>
</gene>
<evidence type="ECO:0000313" key="2">
    <source>
        <dbReference type="Proteomes" id="UP000616114"/>
    </source>
</evidence>